<evidence type="ECO:0000256" key="1">
    <source>
        <dbReference type="ARBA" id="ARBA00006382"/>
    </source>
</evidence>
<organism evidence="11 12">
    <name type="scientific">Hassallia byssoidea VB512170</name>
    <dbReference type="NCBI Taxonomy" id="1304833"/>
    <lineage>
        <taxon>Bacteria</taxon>
        <taxon>Bacillati</taxon>
        <taxon>Cyanobacteriota</taxon>
        <taxon>Cyanophyceae</taxon>
        <taxon>Nostocales</taxon>
        <taxon>Tolypothrichaceae</taxon>
        <taxon>Hassallia</taxon>
    </lineage>
</organism>
<feature type="binding site" evidence="8">
    <location>
        <begin position="176"/>
        <end position="181"/>
    </location>
    <ligand>
        <name>NAD(+)</name>
        <dbReference type="ChEBI" id="CHEBI:57540"/>
    </ligand>
</feature>
<dbReference type="GO" id="GO:0000166">
    <property type="term" value="F:nucleotide binding"/>
    <property type="evidence" value="ECO:0007669"/>
    <property type="project" value="UniProtKB-KW"/>
</dbReference>
<accession>A0A846HBX7</accession>
<evidence type="ECO:0000256" key="7">
    <source>
        <dbReference type="PIRSR" id="PIRSR000188-1"/>
    </source>
</evidence>
<evidence type="ECO:0000256" key="3">
    <source>
        <dbReference type="ARBA" id="ARBA00023027"/>
    </source>
</evidence>
<gene>
    <name evidence="11" type="primary">scyB</name>
    <name evidence="11" type="ORF">PI95_018755</name>
</gene>
<dbReference type="NCBIfam" id="NF035922">
    <property type="entry name" value="Trp_DH_ScyB"/>
    <property type="match status" value="1"/>
</dbReference>
<reference evidence="11 12" key="1">
    <citation type="journal article" date="2015" name="Genome Announc.">
        <title>Draft Genome Sequence of Cyanobacterium Hassallia byssoidea Strain VB512170, Isolated from Monuments in India.</title>
        <authorList>
            <person name="Singh D."/>
            <person name="Chandrababunaidu M.M."/>
            <person name="Panda A."/>
            <person name="Sen D."/>
            <person name="Bhattacharyya S."/>
            <person name="Adhikary S.P."/>
            <person name="Tripathy S."/>
        </authorList>
    </citation>
    <scope>NUCLEOTIDE SEQUENCE [LARGE SCALE GENOMIC DNA]</scope>
    <source>
        <strain evidence="11 12">VB512170</strain>
    </source>
</reference>
<feature type="active site" description="Proton donor/acceptor" evidence="7">
    <location>
        <position position="80"/>
    </location>
</feature>
<dbReference type="InterPro" id="IPR006095">
    <property type="entry name" value="Glu/Leu/Phe/Val/Trp_DH"/>
</dbReference>
<proteinExistence type="inferred from homology"/>
<dbReference type="PANTHER" id="PTHR42722:SF1">
    <property type="entry name" value="VALINE DEHYDROGENASE"/>
    <property type="match status" value="1"/>
</dbReference>
<dbReference type="CDD" id="cd01075">
    <property type="entry name" value="NAD_bind_Leu_Phe_Val_DH"/>
    <property type="match status" value="1"/>
</dbReference>
<evidence type="ECO:0000256" key="2">
    <source>
        <dbReference type="ARBA" id="ARBA00023002"/>
    </source>
</evidence>
<dbReference type="Pfam" id="PF00208">
    <property type="entry name" value="ELFV_dehydrog"/>
    <property type="match status" value="2"/>
</dbReference>
<dbReference type="EC" id="1.4.1.19" evidence="5"/>
<dbReference type="PROSITE" id="PS00074">
    <property type="entry name" value="GLFV_DEHYDROGENASE"/>
    <property type="match status" value="1"/>
</dbReference>
<keyword evidence="3 8" id="KW-0520">NAD</keyword>
<dbReference type="Pfam" id="PF02812">
    <property type="entry name" value="ELFV_dehydrog_N"/>
    <property type="match status" value="1"/>
</dbReference>
<dbReference type="SUPFAM" id="SSF51735">
    <property type="entry name" value="NAD(P)-binding Rossmann-fold domains"/>
    <property type="match status" value="1"/>
</dbReference>
<dbReference type="InterPro" id="IPR046346">
    <property type="entry name" value="Aminoacid_DH-like_N_sf"/>
</dbReference>
<dbReference type="InterPro" id="IPR006096">
    <property type="entry name" value="Glu/Leu/Phe/Val/Trp_DH_C"/>
</dbReference>
<feature type="domain" description="Glutamate/phenylalanine/leucine/valine/L-tryptophan dehydrogenase C-terminal" evidence="10">
    <location>
        <begin position="140"/>
        <end position="348"/>
    </location>
</feature>
<dbReference type="InterPro" id="IPR016211">
    <property type="entry name" value="Glu/Phe/Leu/Val/Trp_DH_bac/arc"/>
</dbReference>
<evidence type="ECO:0000259" key="10">
    <source>
        <dbReference type="SMART" id="SM00839"/>
    </source>
</evidence>
<dbReference type="PRINTS" id="PR00082">
    <property type="entry name" value="GLFDHDRGNASE"/>
</dbReference>
<keyword evidence="2 9" id="KW-0560">Oxidoreductase</keyword>
<dbReference type="GO" id="GO:0050363">
    <property type="term" value="F:tryptophan dehydrogenase activity"/>
    <property type="evidence" value="ECO:0007669"/>
    <property type="project" value="UniProtKB-EC"/>
</dbReference>
<evidence type="ECO:0000313" key="12">
    <source>
        <dbReference type="Proteomes" id="UP000031549"/>
    </source>
</evidence>
<dbReference type="PIRSF" id="PIRSF000188">
    <property type="entry name" value="Phe_leu_dh"/>
    <property type="match status" value="1"/>
</dbReference>
<evidence type="ECO:0000313" key="11">
    <source>
        <dbReference type="EMBL" id="NEU74543.1"/>
    </source>
</evidence>
<sequence>MNLFDTVQEMGHEQVLFCHGKDPDIKAIIAIHDTSLGPAMGATRMLPYLNEEAALKDALRLSRGMTYKAACANIPVGGGKAVIIADPAHKTEDLFRAYGRFVDRLQGRFITGQDVNLTPENVRTISKETNYVVGVEEKSGGPAPITAQGVFLGIKAAVKFRLQSESLEGLKVAVQGLGNVGRNVCQLLHENGAELFVTDISQEKAEEVKRTFGATVVAPDEIYSLDVDIFSPCALGGILNSQTLHSMKAAIIAGAANNQLAQEEIHSQMLVEKGILYSPDYVINAGGLINVYNEMIGYNEEKAFKQLHNIYDTLLEIFARAKQQEISTNEAAKQLAEERIMNARKIKNKEMIVSC</sequence>
<evidence type="ECO:0000256" key="4">
    <source>
        <dbReference type="ARBA" id="ARBA00051829"/>
    </source>
</evidence>
<protein>
    <recommendedName>
        <fullName evidence="6">L-tryptophan dehydrogenase</fullName>
        <ecNumber evidence="5">1.4.1.19</ecNumber>
    </recommendedName>
</protein>
<dbReference type="GO" id="GO:0006520">
    <property type="term" value="P:amino acid metabolic process"/>
    <property type="evidence" value="ECO:0007669"/>
    <property type="project" value="InterPro"/>
</dbReference>
<dbReference type="PANTHER" id="PTHR42722">
    <property type="entry name" value="LEUCINE DEHYDROGENASE"/>
    <property type="match status" value="1"/>
</dbReference>
<evidence type="ECO:0000256" key="5">
    <source>
        <dbReference type="ARBA" id="ARBA00066783"/>
    </source>
</evidence>
<dbReference type="InterPro" id="IPR006097">
    <property type="entry name" value="Glu/Leu/Phe/Val/Trp_DH_dimer"/>
</dbReference>
<keyword evidence="8" id="KW-0547">Nucleotide-binding</keyword>
<name>A0A846HBX7_9CYAN</name>
<dbReference type="FunFam" id="3.40.50.10860:FF:000010">
    <property type="entry name" value="Leucine dehydrogenase"/>
    <property type="match status" value="1"/>
</dbReference>
<dbReference type="RefSeq" id="WP_039738055.1">
    <property type="nucleotide sequence ID" value="NZ_JTCM02000044.1"/>
</dbReference>
<dbReference type="Proteomes" id="UP000031549">
    <property type="component" value="Unassembled WGS sequence"/>
</dbReference>
<dbReference type="InterPro" id="IPR036291">
    <property type="entry name" value="NAD(P)-bd_dom_sf"/>
</dbReference>
<dbReference type="SMART" id="SM00839">
    <property type="entry name" value="ELFV_dehydrog"/>
    <property type="match status" value="1"/>
</dbReference>
<keyword evidence="12" id="KW-1185">Reference proteome</keyword>
<comment type="caution">
    <text evidence="11">The sequence shown here is derived from an EMBL/GenBank/DDBJ whole genome shotgun (WGS) entry which is preliminary data.</text>
</comment>
<dbReference type="Gene3D" id="3.40.50.10860">
    <property type="entry name" value="Leucine Dehydrogenase, chain A, domain 1"/>
    <property type="match status" value="1"/>
</dbReference>
<dbReference type="AlphaFoldDB" id="A0A846HBX7"/>
<dbReference type="SUPFAM" id="SSF53223">
    <property type="entry name" value="Aminoacid dehydrogenase-like, N-terminal domain"/>
    <property type="match status" value="1"/>
</dbReference>
<dbReference type="Gene3D" id="3.40.50.720">
    <property type="entry name" value="NAD(P)-binding Rossmann-like Domain"/>
    <property type="match status" value="1"/>
</dbReference>
<comment type="similarity">
    <text evidence="1 9">Belongs to the Glu/Leu/Phe/Val dehydrogenases family.</text>
</comment>
<evidence type="ECO:0000256" key="9">
    <source>
        <dbReference type="RuleBase" id="RU004417"/>
    </source>
</evidence>
<comment type="catalytic activity">
    <reaction evidence="4">
        <text>L-tryptophan + NAD(+) + H2O = indole-3-pyruvate + NH4(+) + NADH + H(+)</text>
        <dbReference type="Rhea" id="RHEA:13473"/>
        <dbReference type="ChEBI" id="CHEBI:15377"/>
        <dbReference type="ChEBI" id="CHEBI:15378"/>
        <dbReference type="ChEBI" id="CHEBI:17640"/>
        <dbReference type="ChEBI" id="CHEBI:28938"/>
        <dbReference type="ChEBI" id="CHEBI:57540"/>
        <dbReference type="ChEBI" id="CHEBI:57912"/>
        <dbReference type="ChEBI" id="CHEBI:57945"/>
        <dbReference type="EC" id="1.4.1.19"/>
    </reaction>
    <physiologicalReaction direction="left-to-right" evidence="4">
        <dbReference type="Rhea" id="RHEA:13474"/>
    </physiologicalReaction>
</comment>
<evidence type="ECO:0000256" key="8">
    <source>
        <dbReference type="PIRSR" id="PIRSR000188-2"/>
    </source>
</evidence>
<dbReference type="EMBL" id="JTCM02000044">
    <property type="protein sequence ID" value="NEU74543.1"/>
    <property type="molecule type" value="Genomic_DNA"/>
</dbReference>
<dbReference type="InterPro" id="IPR033524">
    <property type="entry name" value="Glu/Leu/Phe/Val_DH_AS"/>
</dbReference>
<evidence type="ECO:0000256" key="6">
    <source>
        <dbReference type="ARBA" id="ARBA00068794"/>
    </source>
</evidence>